<evidence type="ECO:0000256" key="2">
    <source>
        <dbReference type="ARBA" id="ARBA00004498"/>
    </source>
</evidence>
<dbReference type="PANTHER" id="PTHR11576">
    <property type="entry name" value="ZONA PELLUCIDA SPERM-BINDING PROTEIN 3"/>
    <property type="match status" value="1"/>
</dbReference>
<keyword evidence="11" id="KW-1133">Transmembrane helix</keyword>
<dbReference type="InterPro" id="IPR042235">
    <property type="entry name" value="ZP-C_dom"/>
</dbReference>
<dbReference type="GO" id="GO:0035803">
    <property type="term" value="P:egg coat formation"/>
    <property type="evidence" value="ECO:0007669"/>
    <property type="project" value="TreeGrafter"/>
</dbReference>
<evidence type="ECO:0000313" key="19">
    <source>
        <dbReference type="Proteomes" id="UP000694523"/>
    </source>
</evidence>
<dbReference type="Ensembl" id="ENSNMLT00000041544.1">
    <property type="protein sequence ID" value="ENSNMLP00000037307.1"/>
    <property type="gene ID" value="ENSNMLG00000023089.1"/>
</dbReference>
<dbReference type="InterPro" id="IPR001507">
    <property type="entry name" value="ZP_dom"/>
</dbReference>
<dbReference type="Proteomes" id="UP000694523">
    <property type="component" value="Unplaced"/>
</dbReference>
<evidence type="ECO:0000256" key="16">
    <source>
        <dbReference type="SAM" id="SignalP"/>
    </source>
</evidence>
<evidence type="ECO:0000256" key="11">
    <source>
        <dbReference type="ARBA" id="ARBA00022989"/>
    </source>
</evidence>
<dbReference type="Gene3D" id="2.60.40.3210">
    <property type="entry name" value="Zona pellucida, ZP-N domain"/>
    <property type="match status" value="1"/>
</dbReference>
<evidence type="ECO:0000256" key="5">
    <source>
        <dbReference type="ARBA" id="ARBA00022475"/>
    </source>
</evidence>
<keyword evidence="6" id="KW-0964">Secreted</keyword>
<keyword evidence="14" id="KW-0325">Glycoprotein</keyword>
<dbReference type="InterPro" id="IPR055355">
    <property type="entry name" value="ZP-C"/>
</dbReference>
<reference evidence="18" key="2">
    <citation type="submission" date="2025-09" db="UniProtKB">
        <authorList>
            <consortium name="Ensembl"/>
        </authorList>
    </citation>
    <scope>IDENTIFICATION</scope>
</reference>
<protein>
    <recommendedName>
        <fullName evidence="4">Zona pellucida sperm-binding protein 3</fullName>
    </recommendedName>
    <alternativeName>
        <fullName evidence="15">Zona pellucida glycoprotein 3</fullName>
    </alternativeName>
</protein>
<dbReference type="PANTHER" id="PTHR11576:SF16">
    <property type="entry name" value="ZONA PELLUCIDA SPERM-BINDING PROTEIN 3"/>
    <property type="match status" value="1"/>
</dbReference>
<keyword evidence="9" id="KW-0812">Transmembrane</keyword>
<evidence type="ECO:0000256" key="14">
    <source>
        <dbReference type="ARBA" id="ARBA00023180"/>
    </source>
</evidence>
<evidence type="ECO:0000256" key="15">
    <source>
        <dbReference type="ARBA" id="ARBA00030824"/>
    </source>
</evidence>
<keyword evidence="8" id="KW-0165">Cleavage on pair of basic residues</keyword>
<dbReference type="Pfam" id="PF23344">
    <property type="entry name" value="ZP-N"/>
    <property type="match status" value="1"/>
</dbReference>
<feature type="domain" description="ZP" evidence="17">
    <location>
        <begin position="91"/>
        <end position="345"/>
    </location>
</feature>
<accession>A0A8C6UIW7</accession>
<dbReference type="Gene3D" id="2.60.40.4100">
    <property type="entry name" value="Zona pellucida, ZP-C domain"/>
    <property type="match status" value="1"/>
</dbReference>
<dbReference type="GO" id="GO:0031012">
    <property type="term" value="C:extracellular matrix"/>
    <property type="evidence" value="ECO:0007669"/>
    <property type="project" value="TreeGrafter"/>
</dbReference>
<comment type="similarity">
    <text evidence="3">Belongs to the ZP domain family. ZPC subfamily.</text>
</comment>
<evidence type="ECO:0000256" key="7">
    <source>
        <dbReference type="ARBA" id="ARBA00022530"/>
    </source>
</evidence>
<evidence type="ECO:0000256" key="10">
    <source>
        <dbReference type="ARBA" id="ARBA00022729"/>
    </source>
</evidence>
<dbReference type="GO" id="GO:0005886">
    <property type="term" value="C:plasma membrane"/>
    <property type="evidence" value="ECO:0007669"/>
    <property type="project" value="UniProtKB-SubCell"/>
</dbReference>
<keyword evidence="7" id="KW-0272">Extracellular matrix</keyword>
<evidence type="ECO:0000256" key="4">
    <source>
        <dbReference type="ARBA" id="ARBA00017980"/>
    </source>
</evidence>
<reference evidence="18" key="1">
    <citation type="submission" date="2025-08" db="UniProtKB">
        <authorList>
            <consortium name="Ensembl"/>
        </authorList>
    </citation>
    <scope>IDENTIFICATION</scope>
</reference>
<evidence type="ECO:0000313" key="18">
    <source>
        <dbReference type="Ensembl" id="ENSNMLP00000037307.1"/>
    </source>
</evidence>
<evidence type="ECO:0000256" key="12">
    <source>
        <dbReference type="ARBA" id="ARBA00023136"/>
    </source>
</evidence>
<evidence type="ECO:0000256" key="1">
    <source>
        <dbReference type="ARBA" id="ARBA00004251"/>
    </source>
</evidence>
<dbReference type="InterPro" id="IPR055356">
    <property type="entry name" value="ZP-N"/>
</dbReference>
<dbReference type="GO" id="GO:2000344">
    <property type="term" value="P:positive regulation of acrosome reaction"/>
    <property type="evidence" value="ECO:0007669"/>
    <property type="project" value="TreeGrafter"/>
</dbReference>
<proteinExistence type="inferred from homology"/>
<comment type="subcellular location">
    <subcellularLocation>
        <location evidence="1">Cell membrane</location>
        <topology evidence="1">Single-pass type I membrane protein</topology>
    </subcellularLocation>
    <subcellularLocation>
        <location evidence="2">Secreted</location>
        <location evidence="2">Extracellular space</location>
        <location evidence="2">Extracellular matrix</location>
    </subcellularLocation>
</comment>
<feature type="signal peptide" evidence="16">
    <location>
        <begin position="1"/>
        <end position="28"/>
    </location>
</feature>
<dbReference type="Pfam" id="PF00100">
    <property type="entry name" value="Zona_pellucida"/>
    <property type="match status" value="1"/>
</dbReference>
<evidence type="ECO:0000256" key="6">
    <source>
        <dbReference type="ARBA" id="ARBA00022525"/>
    </source>
</evidence>
<name>A0A8C6UIW7_9GOBI</name>
<evidence type="ECO:0000256" key="3">
    <source>
        <dbReference type="ARBA" id="ARBA00006735"/>
    </source>
</evidence>
<keyword evidence="5" id="KW-1003">Cell membrane</keyword>
<evidence type="ECO:0000259" key="17">
    <source>
        <dbReference type="PROSITE" id="PS51034"/>
    </source>
</evidence>
<keyword evidence="10 16" id="KW-0732">Signal</keyword>
<dbReference type="PROSITE" id="PS51034">
    <property type="entry name" value="ZP_2"/>
    <property type="match status" value="1"/>
</dbReference>
<dbReference type="SMART" id="SM00241">
    <property type="entry name" value="ZP"/>
    <property type="match status" value="1"/>
</dbReference>
<keyword evidence="13" id="KW-1015">Disulfide bond</keyword>
<dbReference type="FunFam" id="2.60.40.3210:FF:000001">
    <property type="entry name" value="Zona pellucida sperm-binding protein 3"/>
    <property type="match status" value="1"/>
</dbReference>
<evidence type="ECO:0000256" key="8">
    <source>
        <dbReference type="ARBA" id="ARBA00022685"/>
    </source>
</evidence>
<feature type="chain" id="PRO_5034452730" description="Zona pellucida sperm-binding protein 3" evidence="16">
    <location>
        <begin position="29"/>
        <end position="521"/>
    </location>
</feature>
<dbReference type="GO" id="GO:0032190">
    <property type="term" value="F:acrosin binding"/>
    <property type="evidence" value="ECO:0007669"/>
    <property type="project" value="TreeGrafter"/>
</dbReference>
<evidence type="ECO:0000256" key="9">
    <source>
        <dbReference type="ARBA" id="ARBA00022692"/>
    </source>
</evidence>
<sequence length="521" mass="58766">MMGKQSQAERKWKLRLLVCVALFRIALSATNIYEPSPVYRISSVVKLSPTENTGSTVGASPFQHLQVRHHFQSDEAHFQSDIAALPDVSLTCGRSDFVVRVKPAFYGLGAAASELRLGSTCQSNGALGPYGDLLFKYALTACDSELELFPGYLVYKFVLHYDPSPERFPSKANPVTVNIECRYPRNYHMHQLAVQPTWETLIVHKMLKASQSNFQIQLMDGTWANPIQSRVFQLGETVNVQVSAPHLSPGQKVYINWCYATPVTHLKSHIKFTIIDNYGCLLDSKTFPGASKFISRNDESVRFSMKAFQFVSDPDAEISMNCQFYVTTAGPSPAHKSCTYTYNSWEALSGDDAICECCDSQCVISKRHRAMMDGIISSGSLWVSSHSDSSNSRENLSDVHMIHDATDKANNPKQVHPGEINIVMHKEETFGEIDLKLVKELKWSPVDNEREVVESKHVSDLRLWHYTTKRRGDQRLTPETTLNAENRKPTDENVKAEIKEVFEQENSGDELDGKTWYFAWT</sequence>
<keyword evidence="12" id="KW-0472">Membrane</keyword>
<dbReference type="AlphaFoldDB" id="A0A8C6UIW7"/>
<evidence type="ECO:0000256" key="13">
    <source>
        <dbReference type="ARBA" id="ARBA00023157"/>
    </source>
</evidence>
<keyword evidence="19" id="KW-1185">Reference proteome</keyword>
<dbReference type="FunFam" id="2.60.40.4100:FF:000002">
    <property type="entry name" value="Zona pellucida sperm-binding protein 3"/>
    <property type="match status" value="1"/>
</dbReference>
<dbReference type="GO" id="GO:0007339">
    <property type="term" value="P:binding of sperm to zona pellucida"/>
    <property type="evidence" value="ECO:0007669"/>
    <property type="project" value="TreeGrafter"/>
</dbReference>
<organism evidence="18 19">
    <name type="scientific">Neogobius melanostomus</name>
    <name type="common">round goby</name>
    <dbReference type="NCBI Taxonomy" id="47308"/>
    <lineage>
        <taxon>Eukaryota</taxon>
        <taxon>Metazoa</taxon>
        <taxon>Chordata</taxon>
        <taxon>Craniata</taxon>
        <taxon>Vertebrata</taxon>
        <taxon>Euteleostomi</taxon>
        <taxon>Actinopterygii</taxon>
        <taxon>Neopterygii</taxon>
        <taxon>Teleostei</taxon>
        <taxon>Neoteleostei</taxon>
        <taxon>Acanthomorphata</taxon>
        <taxon>Gobiaria</taxon>
        <taxon>Gobiiformes</taxon>
        <taxon>Gobioidei</taxon>
        <taxon>Gobiidae</taxon>
        <taxon>Benthophilinae</taxon>
        <taxon>Neogobiini</taxon>
        <taxon>Neogobius</taxon>
    </lineage>
</organism>